<dbReference type="EMBL" id="DTBX01000027">
    <property type="protein sequence ID" value="HGQ54991.1"/>
    <property type="molecule type" value="Genomic_DNA"/>
</dbReference>
<gene>
    <name evidence="5" type="ORF">ENU28_00825</name>
</gene>
<keyword evidence="5" id="KW-0347">Helicase</keyword>
<evidence type="ECO:0000313" key="5">
    <source>
        <dbReference type="EMBL" id="HGQ54991.1"/>
    </source>
</evidence>
<accession>A0A7V4CHA3</accession>
<keyword evidence="5" id="KW-0378">Hydrolase</keyword>
<evidence type="ECO:0000259" key="3">
    <source>
        <dbReference type="PROSITE" id="PS51192"/>
    </source>
</evidence>
<feature type="domain" description="Helicase C-terminal" evidence="4">
    <location>
        <begin position="225"/>
        <end position="382"/>
    </location>
</feature>
<dbReference type="Gene3D" id="3.40.50.300">
    <property type="entry name" value="P-loop containing nucleotide triphosphate hydrolases"/>
    <property type="match status" value="2"/>
</dbReference>
<keyword evidence="1" id="KW-0547">Nucleotide-binding</keyword>
<proteinExistence type="predicted"/>
<dbReference type="InterPro" id="IPR001650">
    <property type="entry name" value="Helicase_C-like"/>
</dbReference>
<protein>
    <submittedName>
        <fullName evidence="5">DEAD/DEAH box helicase</fullName>
    </submittedName>
</protein>
<dbReference type="PANTHER" id="PTHR47962:SF5">
    <property type="entry name" value="ATP-DEPENDENT HELICASE LHR-RELATED"/>
    <property type="match status" value="1"/>
</dbReference>
<keyword evidence="2" id="KW-0067">ATP-binding</keyword>
<evidence type="ECO:0000256" key="2">
    <source>
        <dbReference type="ARBA" id="ARBA00022840"/>
    </source>
</evidence>
<organism evidence="5">
    <name type="scientific">candidate division WOR-3 bacterium</name>
    <dbReference type="NCBI Taxonomy" id="2052148"/>
    <lineage>
        <taxon>Bacteria</taxon>
        <taxon>Bacteria division WOR-3</taxon>
    </lineage>
</organism>
<dbReference type="Pfam" id="PF00270">
    <property type="entry name" value="DEAD"/>
    <property type="match status" value="1"/>
</dbReference>
<dbReference type="GO" id="GO:0005524">
    <property type="term" value="F:ATP binding"/>
    <property type="evidence" value="ECO:0007669"/>
    <property type="project" value="UniProtKB-KW"/>
</dbReference>
<dbReference type="GO" id="GO:0016887">
    <property type="term" value="F:ATP hydrolysis activity"/>
    <property type="evidence" value="ECO:0007669"/>
    <property type="project" value="TreeGrafter"/>
</dbReference>
<feature type="domain" description="Helicase ATP-binding" evidence="3">
    <location>
        <begin position="32"/>
        <end position="202"/>
    </location>
</feature>
<dbReference type="GO" id="GO:0004386">
    <property type="term" value="F:helicase activity"/>
    <property type="evidence" value="ECO:0007669"/>
    <property type="project" value="UniProtKB-KW"/>
</dbReference>
<evidence type="ECO:0000259" key="4">
    <source>
        <dbReference type="PROSITE" id="PS51194"/>
    </source>
</evidence>
<reference evidence="5" key="1">
    <citation type="journal article" date="2020" name="mSystems">
        <title>Genome- and Community-Level Interaction Insights into Carbon Utilization and Element Cycling Functions of Hydrothermarchaeota in Hydrothermal Sediment.</title>
        <authorList>
            <person name="Zhou Z."/>
            <person name="Liu Y."/>
            <person name="Xu W."/>
            <person name="Pan J."/>
            <person name="Luo Z.H."/>
            <person name="Li M."/>
        </authorList>
    </citation>
    <scope>NUCLEOTIDE SEQUENCE [LARGE SCALE GENOMIC DNA]</scope>
    <source>
        <strain evidence="5">SpSt-655</strain>
    </source>
</reference>
<dbReference type="AlphaFoldDB" id="A0A7V4CHA3"/>
<dbReference type="SMART" id="SM00490">
    <property type="entry name" value="HELICc"/>
    <property type="match status" value="1"/>
</dbReference>
<dbReference type="PANTHER" id="PTHR47962">
    <property type="entry name" value="ATP-DEPENDENT HELICASE LHR-RELATED-RELATED"/>
    <property type="match status" value="1"/>
</dbReference>
<dbReference type="InterPro" id="IPR014001">
    <property type="entry name" value="Helicase_ATP-bd"/>
</dbReference>
<dbReference type="InterPro" id="IPR052511">
    <property type="entry name" value="ATP-dep_Helicase"/>
</dbReference>
<dbReference type="InterPro" id="IPR027417">
    <property type="entry name" value="P-loop_NTPase"/>
</dbReference>
<dbReference type="InterPro" id="IPR011545">
    <property type="entry name" value="DEAD/DEAH_box_helicase_dom"/>
</dbReference>
<sequence>MEEQVIKERLKRTWIPFFSRFGSLTEIQKKVIPKILEDKNLVIISPAATGKTEATVAPIVEKLLEKNKTDFSILYVSPTRALVNDLYRRLQYPFEYLNLKIEKKTGDRPRINEKKLPFILLTTPESFDSLLSRHTQIFTSLSYVILDEIHLLDNTPRGDQLRILLNRLRRINSNIKYYALSATIDDKNIGERYFSNWEICEVPLRREIEEILIPEKEKPGDGLPLLYQIFLEKNLNKILFFFNARSTAEMFVPILKKYLNTDKVWVHHASLTKQKREEVEKLMEKEKKGVLCATTTLELGIDIGDIDCVVLYRPPFNVSSLLQRIGRGNRRREKIFAIGIYKNNWERLLFEIFFECAKEGRLYERYYNPSLAVIPQQIFSYLYQRRRIGTTFNSLRNIFNNIYDEEIIKKVLGYLLENEYIKTQTKGVYFLSEKLENLVNYGRVHSNIQQKSFGEYELYDIDTEKKLGYIFYPQPKFIFGGITYELVEIRKKEKRIYARKISESEATSKLFEGTGTGGYFFELAKVIKKKIFPNLAEWEFPFFVDQEKLYLFHFLGSLYGSILAMAYKLDERKAIDLDGKVFLFEENYADILLEKRFPKVNKEIILTIIENNLFILEDALGSGGFFRYLPKDLQIYDHYLRLDIERLFKFLDNIQLVEITKDLAFVFLEGYI</sequence>
<dbReference type="PROSITE" id="PS51194">
    <property type="entry name" value="HELICASE_CTER"/>
    <property type="match status" value="1"/>
</dbReference>
<dbReference type="Pfam" id="PF00271">
    <property type="entry name" value="Helicase_C"/>
    <property type="match status" value="1"/>
</dbReference>
<dbReference type="SMART" id="SM00487">
    <property type="entry name" value="DEXDc"/>
    <property type="match status" value="1"/>
</dbReference>
<dbReference type="PROSITE" id="PS51192">
    <property type="entry name" value="HELICASE_ATP_BIND_1"/>
    <property type="match status" value="1"/>
</dbReference>
<evidence type="ECO:0000256" key="1">
    <source>
        <dbReference type="ARBA" id="ARBA00022741"/>
    </source>
</evidence>
<dbReference type="GO" id="GO:0003677">
    <property type="term" value="F:DNA binding"/>
    <property type="evidence" value="ECO:0007669"/>
    <property type="project" value="TreeGrafter"/>
</dbReference>
<comment type="caution">
    <text evidence="5">The sequence shown here is derived from an EMBL/GenBank/DDBJ whole genome shotgun (WGS) entry which is preliminary data.</text>
</comment>
<dbReference type="SUPFAM" id="SSF52540">
    <property type="entry name" value="P-loop containing nucleoside triphosphate hydrolases"/>
    <property type="match status" value="1"/>
</dbReference>
<name>A0A7V4CHA3_UNCW3</name>